<dbReference type="Proteomes" id="UP000260311">
    <property type="component" value="Segment"/>
</dbReference>
<evidence type="ECO:0000313" key="2">
    <source>
        <dbReference type="EMBL" id="AXC34370.1"/>
    </source>
</evidence>
<dbReference type="KEGG" id="vg:55608643"/>
<feature type="compositionally biased region" description="Basic and acidic residues" evidence="1">
    <location>
        <begin position="963"/>
        <end position="981"/>
    </location>
</feature>
<keyword evidence="3" id="KW-1185">Reference proteome</keyword>
<evidence type="ECO:0000256" key="1">
    <source>
        <dbReference type="SAM" id="MobiDB-lite"/>
    </source>
</evidence>
<dbReference type="Gene3D" id="3.30.565.10">
    <property type="entry name" value="Histidine kinase-like ATPase, C-terminal domain"/>
    <property type="match status" value="1"/>
</dbReference>
<proteinExistence type="predicted"/>
<name>A0A384ZRV3_9CAUD</name>
<feature type="region of interest" description="Disordered" evidence="1">
    <location>
        <begin position="963"/>
        <end position="995"/>
    </location>
</feature>
<dbReference type="InterPro" id="IPR036890">
    <property type="entry name" value="HATPase_C_sf"/>
</dbReference>
<reference evidence="2 3" key="1">
    <citation type="submission" date="2018-05" db="EMBL/GenBank/DDBJ databases">
        <title>The genome of Vibrio coralliilyticus phage YC.</title>
        <authorList>
            <person name="Benler S."/>
        </authorList>
    </citation>
    <scope>NUCLEOTIDE SEQUENCE [LARGE SCALE GENOMIC DNA]</scope>
</reference>
<dbReference type="GeneID" id="55608643"/>
<dbReference type="EMBL" id="MH375644">
    <property type="protein sequence ID" value="AXC34370.1"/>
    <property type="molecule type" value="Genomic_DNA"/>
</dbReference>
<sequence>MAIQRQEAYHNETNMAGQRFSVKMNGKSFAAMTSTLYTRKGEAVARESICNAQDANDERDRLYRTPVPSHYGSVSTNRARAQALEADAENRRWYAPMGTPVTIQLPTTLDPNYIIEDKGVGLTVDQVLGEVQMSTPADYTATEIEQMIAEHGSFVPEVLRDAEGHPVRAHGIYTTMYGSSKEDSNDQIGAYGLGCKSPFAVSDTFEVEVTKNGERHIFIMYLDNERCPCVTWITKDPETGEPSPIMVDEHNGVKVTIPCQEEYIRELVTGVYKTLRTFPQENQPLIINPNGREVDLISRKVASANTFIQVEDNSKRHYAVQGGVAYPINLDMLEEDLQKVLVEFPFTTYTYFSIGDLNVPPSREALEYDKFTMASLNKALRMGISTDKMTELANDMAAELIAKRKNDIKDGILYFDDMINIRQALQKAFKITGEQWSQILRSHWSKEDIERMRFDHVGTSADDTKIPLPTLKWTDLIEDGVVLEGDKTKPKFKEVEKEESPYELRIYHYAGGGDELSKTTWRETFKAMTLSHVHMLNGVMITDKGTGYVDRLRQFTKDTYKKSGQYSGKVGLLVPRYPKKHKCRMDWKEYLGQFVDSMTSAIGEKPMENFLCGYADEFKPKTTITSKQIKGLSVYTGGLSESWNSWQKVNMPDFSRFEHMASVDIEDFKSGETSTKPLRLVTVPMEGFVPLKHSMNDIMMLHNALRESETYQYEIIAVRAAAEEFVKSRPDLFLEFEDAFQHYFDENMAESSEFREAVNATVLQRYIKKLEGGSSIILFHHVYGHFFDTDFKAPRYRQMLAAKPRVMQRRGYHYQYRSNLETGAGLAFDHSMMKVFEHSFDSLSKKFIENLYDVIDSNTPKDIKPIDLVDKHWRRRILSMQKFYTELYNVYRLSYRNFDQSNGMEGRTDRKRVEYMARLIKADELLQGVSLDVVDLPHDDNYDDQRVNYPSYRVHLTVHHAKEEAKTKAASKDDKIDDKALPKNNWPVDERPVYW</sequence>
<protein>
    <submittedName>
        <fullName evidence="2">RIIA protein</fullName>
    </submittedName>
</protein>
<accession>A0A384ZRV3</accession>
<dbReference type="SUPFAM" id="SSF55874">
    <property type="entry name" value="ATPase domain of HSP90 chaperone/DNA topoisomerase II/histidine kinase"/>
    <property type="match status" value="1"/>
</dbReference>
<dbReference type="RefSeq" id="YP_009838216.1">
    <property type="nucleotide sequence ID" value="NC_048709.1"/>
</dbReference>
<evidence type="ECO:0000313" key="3">
    <source>
        <dbReference type="Proteomes" id="UP000260311"/>
    </source>
</evidence>
<organism evidence="2 3">
    <name type="scientific">Vibrio phage YC</name>
    <dbReference type="NCBI Taxonomy" id="2267403"/>
    <lineage>
        <taxon>Viruses</taxon>
        <taxon>Duplodnaviria</taxon>
        <taxon>Heunggongvirae</taxon>
        <taxon>Uroviricota</taxon>
        <taxon>Caudoviricetes</taxon>
        <taxon>Pantevenvirales</taxon>
        <taxon>Ackermannviridae</taxon>
        <taxon>Campanilevirus</taxon>
        <taxon>Campanilevirus YC</taxon>
    </lineage>
</organism>